<dbReference type="HOGENOM" id="CLU_202126_0_0_1"/>
<dbReference type="Gramene" id="PGSC0003DMT400062811">
    <property type="protein sequence ID" value="PGSC0003DMT400062811"/>
    <property type="gene ID" value="PGSC0003DMG400024448"/>
</dbReference>
<dbReference type="InterPro" id="IPR000157">
    <property type="entry name" value="TIR_dom"/>
</dbReference>
<dbReference type="SUPFAM" id="SSF52200">
    <property type="entry name" value="Toll/Interleukin receptor TIR domain"/>
    <property type="match status" value="1"/>
</dbReference>
<dbReference type="Gene3D" id="3.40.50.10140">
    <property type="entry name" value="Toll/interleukin-1 receptor homology (TIR) domain"/>
    <property type="match status" value="1"/>
</dbReference>
<dbReference type="EnsemblPlants" id="PGSC0003DMT400062811">
    <property type="protein sequence ID" value="PGSC0003DMT400062811"/>
    <property type="gene ID" value="PGSC0003DMG400024448"/>
</dbReference>
<protein>
    <submittedName>
        <fullName evidence="3">Resistance gene</fullName>
    </submittedName>
</protein>
<dbReference type="Proteomes" id="UP000011115">
    <property type="component" value="Unassembled WGS sequence"/>
</dbReference>
<evidence type="ECO:0000256" key="1">
    <source>
        <dbReference type="ARBA" id="ARBA00023027"/>
    </source>
</evidence>
<dbReference type="Pfam" id="PF01582">
    <property type="entry name" value="TIR"/>
    <property type="match status" value="1"/>
</dbReference>
<accession>M1C9K2</accession>
<organism evidence="3 4">
    <name type="scientific">Solanum tuberosum</name>
    <name type="common">Potato</name>
    <dbReference type="NCBI Taxonomy" id="4113"/>
    <lineage>
        <taxon>Eukaryota</taxon>
        <taxon>Viridiplantae</taxon>
        <taxon>Streptophyta</taxon>
        <taxon>Embryophyta</taxon>
        <taxon>Tracheophyta</taxon>
        <taxon>Spermatophyta</taxon>
        <taxon>Magnoliopsida</taxon>
        <taxon>eudicotyledons</taxon>
        <taxon>Gunneridae</taxon>
        <taxon>Pentapetalae</taxon>
        <taxon>asterids</taxon>
        <taxon>lamiids</taxon>
        <taxon>Solanales</taxon>
        <taxon>Solanaceae</taxon>
        <taxon>Solanoideae</taxon>
        <taxon>Solaneae</taxon>
        <taxon>Solanum</taxon>
    </lineage>
</organism>
<dbReference type="OMA" id="AFAKHEY"/>
<dbReference type="InParanoid" id="M1C9K2"/>
<dbReference type="PROSITE" id="PS50104">
    <property type="entry name" value="TIR"/>
    <property type="match status" value="1"/>
</dbReference>
<dbReference type="AlphaFoldDB" id="M1C9K2"/>
<reference evidence="3" key="2">
    <citation type="submission" date="2015-06" db="UniProtKB">
        <authorList>
            <consortium name="EnsemblPlants"/>
        </authorList>
    </citation>
    <scope>IDENTIFICATION</scope>
    <source>
        <strain evidence="3">DM1-3 516 R44</strain>
    </source>
</reference>
<dbReference type="PANTHER" id="PTHR32009:SF134">
    <property type="entry name" value="TMV RESISTANCE PROTEIN N"/>
    <property type="match status" value="1"/>
</dbReference>
<keyword evidence="1" id="KW-0520">NAD</keyword>
<dbReference type="InterPro" id="IPR035897">
    <property type="entry name" value="Toll_tir_struct_dom_sf"/>
</dbReference>
<dbReference type="PaxDb" id="4113-PGSC0003DMT400062811"/>
<feature type="domain" description="TIR" evidence="2">
    <location>
        <begin position="1"/>
        <end position="79"/>
    </location>
</feature>
<evidence type="ECO:0000313" key="3">
    <source>
        <dbReference type="EnsemblPlants" id="PGSC0003DMT400062811"/>
    </source>
</evidence>
<keyword evidence="4" id="KW-1185">Reference proteome</keyword>
<reference evidence="4" key="1">
    <citation type="journal article" date="2011" name="Nature">
        <title>Genome sequence and analysis of the tuber crop potato.</title>
        <authorList>
            <consortium name="The Potato Genome Sequencing Consortium"/>
        </authorList>
    </citation>
    <scope>NUCLEOTIDE SEQUENCE [LARGE SCALE GENOMIC DNA]</scope>
    <source>
        <strain evidence="4">cv. DM1-3 516 R44</strain>
    </source>
</reference>
<sequence>MKCKVETGQIVIPVFYDVDPSDVRHQRGSFAEAFAKHEYRYRCMDDVEGMQKVQGWRTALTAAANLKGYDIRDGLVENT</sequence>
<proteinExistence type="predicted"/>
<evidence type="ECO:0000313" key="4">
    <source>
        <dbReference type="Proteomes" id="UP000011115"/>
    </source>
</evidence>
<evidence type="ECO:0000259" key="2">
    <source>
        <dbReference type="PROSITE" id="PS50104"/>
    </source>
</evidence>
<name>M1C9K2_SOLTU</name>
<dbReference type="GO" id="GO:0007165">
    <property type="term" value="P:signal transduction"/>
    <property type="evidence" value="ECO:0007669"/>
    <property type="project" value="InterPro"/>
</dbReference>
<dbReference type="PANTHER" id="PTHR32009">
    <property type="entry name" value="TMV RESISTANCE PROTEIN N-LIKE"/>
    <property type="match status" value="1"/>
</dbReference>